<evidence type="ECO:0000313" key="4">
    <source>
        <dbReference type="Proteomes" id="UP000807306"/>
    </source>
</evidence>
<evidence type="ECO:0000256" key="2">
    <source>
        <dbReference type="SAM" id="Phobius"/>
    </source>
</evidence>
<keyword evidence="2" id="KW-0812">Transmembrane</keyword>
<feature type="compositionally biased region" description="Polar residues" evidence="1">
    <location>
        <begin position="322"/>
        <end position="349"/>
    </location>
</feature>
<feature type="transmembrane region" description="Helical" evidence="2">
    <location>
        <begin position="249"/>
        <end position="273"/>
    </location>
</feature>
<feature type="region of interest" description="Disordered" evidence="1">
    <location>
        <begin position="283"/>
        <end position="370"/>
    </location>
</feature>
<keyword evidence="2" id="KW-1133">Transmembrane helix</keyword>
<gene>
    <name evidence="3" type="ORF">CPB83DRAFT_911394</name>
</gene>
<name>A0A9P6JIU0_9AGAR</name>
<keyword evidence="2" id="KW-0472">Membrane</keyword>
<comment type="caution">
    <text evidence="3">The sequence shown here is derived from an EMBL/GenBank/DDBJ whole genome shotgun (WGS) entry which is preliminary data.</text>
</comment>
<keyword evidence="4" id="KW-1185">Reference proteome</keyword>
<feature type="compositionally biased region" description="Polar residues" evidence="1">
    <location>
        <begin position="359"/>
        <end position="370"/>
    </location>
</feature>
<evidence type="ECO:0000256" key="1">
    <source>
        <dbReference type="SAM" id="MobiDB-lite"/>
    </source>
</evidence>
<accession>A0A9P6JIU0</accession>
<dbReference type="EMBL" id="MU157949">
    <property type="protein sequence ID" value="KAF9522365.1"/>
    <property type="molecule type" value="Genomic_DNA"/>
</dbReference>
<feature type="compositionally biased region" description="Basic and acidic residues" evidence="1">
    <location>
        <begin position="287"/>
        <end position="297"/>
    </location>
</feature>
<organism evidence="3 4">
    <name type="scientific">Crepidotus variabilis</name>
    <dbReference type="NCBI Taxonomy" id="179855"/>
    <lineage>
        <taxon>Eukaryota</taxon>
        <taxon>Fungi</taxon>
        <taxon>Dikarya</taxon>
        <taxon>Basidiomycota</taxon>
        <taxon>Agaricomycotina</taxon>
        <taxon>Agaricomycetes</taxon>
        <taxon>Agaricomycetidae</taxon>
        <taxon>Agaricales</taxon>
        <taxon>Agaricineae</taxon>
        <taxon>Crepidotaceae</taxon>
        <taxon>Crepidotus</taxon>
    </lineage>
</organism>
<dbReference type="AlphaFoldDB" id="A0A9P6JIU0"/>
<dbReference type="OrthoDB" id="3265734at2759"/>
<evidence type="ECO:0000313" key="3">
    <source>
        <dbReference type="EMBL" id="KAF9522365.1"/>
    </source>
</evidence>
<protein>
    <submittedName>
        <fullName evidence="3">Uncharacterized protein</fullName>
    </submittedName>
</protein>
<sequence length="370" mass="39300">MPHKPLIDDNDTTLITYNGDWAYLTGSTRQHAGGVHVTGQAGATATFSFRGYQVWVRGTIPRGSGSNSIDITLDGQTTSSGRQSGDQAVYNEVYYTSPILSNTFHTIVITNRGSVQNGQTEFQLDYFEFNTDDNPALFTPSSPNAAPPPPDSTQITTGKPATTIQTTAQSVDTDINGKVTTVIFNQATTIGAATTTASRKTSTDAVPKFTTVISGQVITITPSGTTSTIDPSHTRSTDPPVVQKKGVPVAYLVGGIAGGIVLLLAAILLGVLVRRRQTKRNNPSLLRTERRAQDRSIRVSPYMLPSSGSNGSLPEKYLLAHSENNSSTHIPFSGGDSSASTSPISIEQSENPREPPPSYDTTPTVTTDPA</sequence>
<proteinExistence type="predicted"/>
<dbReference type="Gene3D" id="2.60.120.260">
    <property type="entry name" value="Galactose-binding domain-like"/>
    <property type="match status" value="1"/>
</dbReference>
<reference evidence="3" key="1">
    <citation type="submission" date="2020-11" db="EMBL/GenBank/DDBJ databases">
        <authorList>
            <consortium name="DOE Joint Genome Institute"/>
            <person name="Ahrendt S."/>
            <person name="Riley R."/>
            <person name="Andreopoulos W."/>
            <person name="Labutti K."/>
            <person name="Pangilinan J."/>
            <person name="Ruiz-Duenas F.J."/>
            <person name="Barrasa J.M."/>
            <person name="Sanchez-Garcia M."/>
            <person name="Camarero S."/>
            <person name="Miyauchi S."/>
            <person name="Serrano A."/>
            <person name="Linde D."/>
            <person name="Babiker R."/>
            <person name="Drula E."/>
            <person name="Ayuso-Fernandez I."/>
            <person name="Pacheco R."/>
            <person name="Padilla G."/>
            <person name="Ferreira P."/>
            <person name="Barriuso J."/>
            <person name="Kellner H."/>
            <person name="Castanera R."/>
            <person name="Alfaro M."/>
            <person name="Ramirez L."/>
            <person name="Pisabarro A.G."/>
            <person name="Kuo A."/>
            <person name="Tritt A."/>
            <person name="Lipzen A."/>
            <person name="He G."/>
            <person name="Yan M."/>
            <person name="Ng V."/>
            <person name="Cullen D."/>
            <person name="Martin F."/>
            <person name="Rosso M.-N."/>
            <person name="Henrissat B."/>
            <person name="Hibbett D."/>
            <person name="Martinez A.T."/>
            <person name="Grigoriev I.V."/>
        </authorList>
    </citation>
    <scope>NUCLEOTIDE SEQUENCE</scope>
    <source>
        <strain evidence="3">CBS 506.95</strain>
    </source>
</reference>
<dbReference type="Proteomes" id="UP000807306">
    <property type="component" value="Unassembled WGS sequence"/>
</dbReference>